<dbReference type="PANTHER" id="PTHR13126">
    <property type="entry name" value="CHAPERONE ATP11"/>
    <property type="match status" value="1"/>
</dbReference>
<evidence type="ECO:0000313" key="5">
    <source>
        <dbReference type="EMBL" id="KAL2611579.1"/>
    </source>
</evidence>
<dbReference type="PANTHER" id="PTHR13126:SF0">
    <property type="entry name" value="ATP SYNTHASE MITOCHONDRIAL F1 COMPLEX ASSEMBLY FACTOR 1"/>
    <property type="match status" value="1"/>
</dbReference>
<keyword evidence="4" id="KW-0496">Mitochondrion</keyword>
<sequence>MHSSAVVWIRKGERGKIAKRAKKLYAEESERGFAVAGNESMGMRHLKSFASDRSSVSDSLLKESCWLIGFYMMRSQVIPRLLPLRASAVKRNPVGSPSVDLGATRAISSAALHEKAKAEGSDRAPWGLFFTRGSKFATGYSAMTRKPLDSIMKVESVKFRDAEEITQIWNDYHIGRGHISAVMGSQLYAGFEQRAKACPFFVIPIKQGMGYMTLFVQAQMPYMLFTSLGDYQARGPDATPYLTVSHYDDLAKTKGIVLVRGDVVLTSKLSDAQARTALEAAHSFYLRDNRYRMVQNFNQRAEEFEFRDVLRELGLLS</sequence>
<comment type="caution">
    <text evidence="5">The sequence shown here is derived from an EMBL/GenBank/DDBJ whole genome shotgun (WGS) entry which is preliminary data.</text>
</comment>
<dbReference type="InterPro" id="IPR010591">
    <property type="entry name" value="ATP11"/>
</dbReference>
<gene>
    <name evidence="5" type="ORF">R1flu_023271</name>
</gene>
<organism evidence="5 6">
    <name type="scientific">Riccia fluitans</name>
    <dbReference type="NCBI Taxonomy" id="41844"/>
    <lineage>
        <taxon>Eukaryota</taxon>
        <taxon>Viridiplantae</taxon>
        <taxon>Streptophyta</taxon>
        <taxon>Embryophyta</taxon>
        <taxon>Marchantiophyta</taxon>
        <taxon>Marchantiopsida</taxon>
        <taxon>Marchantiidae</taxon>
        <taxon>Marchantiales</taxon>
        <taxon>Ricciaceae</taxon>
        <taxon>Riccia</taxon>
    </lineage>
</organism>
<accession>A0ABD1XS35</accession>
<keyword evidence="6" id="KW-1185">Reference proteome</keyword>
<dbReference type="Pfam" id="PF06644">
    <property type="entry name" value="ATP11"/>
    <property type="match status" value="1"/>
</dbReference>
<evidence type="ECO:0000256" key="1">
    <source>
        <dbReference type="ARBA" id="ARBA00004173"/>
    </source>
</evidence>
<name>A0ABD1XS35_9MARC</name>
<dbReference type="Proteomes" id="UP001605036">
    <property type="component" value="Unassembled WGS sequence"/>
</dbReference>
<dbReference type="EMBL" id="JBHFFA010000007">
    <property type="protein sequence ID" value="KAL2611579.1"/>
    <property type="molecule type" value="Genomic_DNA"/>
</dbReference>
<proteinExistence type="inferred from homology"/>
<evidence type="ECO:0000256" key="3">
    <source>
        <dbReference type="ARBA" id="ARBA00022946"/>
    </source>
</evidence>
<dbReference type="GO" id="GO:0005739">
    <property type="term" value="C:mitochondrion"/>
    <property type="evidence" value="ECO:0007669"/>
    <property type="project" value="UniProtKB-SubCell"/>
</dbReference>
<evidence type="ECO:0008006" key="7">
    <source>
        <dbReference type="Google" id="ProtNLM"/>
    </source>
</evidence>
<evidence type="ECO:0000256" key="4">
    <source>
        <dbReference type="ARBA" id="ARBA00023128"/>
    </source>
</evidence>
<keyword evidence="3" id="KW-0809">Transit peptide</keyword>
<evidence type="ECO:0000256" key="2">
    <source>
        <dbReference type="ARBA" id="ARBA00009116"/>
    </source>
</evidence>
<comment type="similarity">
    <text evidence="2">Belongs to the ATP11 family.</text>
</comment>
<evidence type="ECO:0000313" key="6">
    <source>
        <dbReference type="Proteomes" id="UP001605036"/>
    </source>
</evidence>
<reference evidence="5 6" key="1">
    <citation type="submission" date="2024-09" db="EMBL/GenBank/DDBJ databases">
        <title>Chromosome-scale assembly of Riccia fluitans.</title>
        <authorList>
            <person name="Paukszto L."/>
            <person name="Sawicki J."/>
            <person name="Karawczyk K."/>
            <person name="Piernik-Szablinska J."/>
            <person name="Szczecinska M."/>
            <person name="Mazdziarz M."/>
        </authorList>
    </citation>
    <scope>NUCLEOTIDE SEQUENCE [LARGE SCALE GENOMIC DNA]</scope>
    <source>
        <strain evidence="5">Rf_01</strain>
        <tissue evidence="5">Aerial parts of the thallus</tissue>
    </source>
</reference>
<comment type="subcellular location">
    <subcellularLocation>
        <location evidence="1">Mitochondrion</location>
    </subcellularLocation>
</comment>
<protein>
    <recommendedName>
        <fullName evidence="7">ATP synthase mitochondrial F1 complex assembly factor 1</fullName>
    </recommendedName>
</protein>
<dbReference type="AlphaFoldDB" id="A0ABD1XS35"/>